<evidence type="ECO:0000256" key="3">
    <source>
        <dbReference type="ARBA" id="ARBA00022692"/>
    </source>
</evidence>
<keyword evidence="5" id="KW-0406">Ion transport</keyword>
<evidence type="ECO:0000256" key="5">
    <source>
        <dbReference type="ARBA" id="ARBA00023065"/>
    </source>
</evidence>
<evidence type="ECO:0000259" key="9">
    <source>
        <dbReference type="Pfam" id="PF18139"/>
    </source>
</evidence>
<name>A0A814SW59_9BILA</name>
<feature type="transmembrane region" description="Helical" evidence="8">
    <location>
        <begin position="530"/>
        <end position="551"/>
    </location>
</feature>
<keyword evidence="7" id="KW-0407">Ion channel</keyword>
<protein>
    <submittedName>
        <fullName evidence="11">Uncharacterized protein</fullName>
    </submittedName>
</protein>
<dbReference type="Pfam" id="PF18139">
    <property type="entry name" value="LSDAT_euk"/>
    <property type="match status" value="1"/>
</dbReference>
<feature type="domain" description="TRPM-like" evidence="10">
    <location>
        <begin position="265"/>
        <end position="398"/>
    </location>
</feature>
<dbReference type="OrthoDB" id="10043377at2759"/>
<keyword evidence="3 8" id="KW-0812">Transmembrane</keyword>
<keyword evidence="4 8" id="KW-1133">Transmembrane helix</keyword>
<gene>
    <name evidence="11" type="ORF">GPM918_LOCUS21299</name>
    <name evidence="12" type="ORF">SRO942_LOCUS21298</name>
</gene>
<comment type="subcellular location">
    <subcellularLocation>
        <location evidence="1">Membrane</location>
        <topology evidence="1">Multi-pass membrane protein</topology>
    </subcellularLocation>
</comment>
<keyword evidence="2" id="KW-0813">Transport</keyword>
<dbReference type="Proteomes" id="UP000663829">
    <property type="component" value="Unassembled WGS sequence"/>
</dbReference>
<keyword evidence="6 8" id="KW-0472">Membrane</keyword>
<sequence length="605" mass="69657">YSVTIVVEGGISVLEVMLNDIHAERPIILILGTGRMADVIGNLIQLTSNADQNIQREPTRNEIRCNLLGLFPILDHIGNENELNTCIEQINEIMTIVNRKFLYVDRLNRDQNITETIFKTIFSAYQNRNCISIGGPLITNRKRFFELACKLNYFDGIKQVVELINSDKEIEIEKMKRSVQQSNQSSLANVTALESVQSLETFTLSLFRRHNFYNRLDFASGVRILNASLKRYVGPYIRPIYSSYDPLLPRPYSDHYHPRRELEFEKEMEDLEDYDESPIIQRDYTQQEMFRDLFIWSVFMNFPKMAKVFLSYLEPRICASLIASKVFKKCSEEVTDIDLKQKFELQALEFEIYAAKCVDTCYEHSKDLACELLLRQIPLFGNVTCMQVAISAESTKFLETACFDQVLNRVWYDKLTLLNQSALSSQLKLFGSIVTLGLTAPLFLEYRKRTLHDLFAFIYLIFIAIVAYGVVSRALIMHGQVEFTLRGIFENILYPPYWFIHGEIDDREKLDGMINNGTSKIVAEATVTHVLLALHMLFINILLLNLLIAVFTSTNTRTGTESKETVADLKEQLNVIHAMLSNIQIQLNQRNASDPEGECTNNRRL</sequence>
<proteinExistence type="predicted"/>
<reference evidence="11" key="1">
    <citation type="submission" date="2021-02" db="EMBL/GenBank/DDBJ databases">
        <authorList>
            <person name="Nowell W R."/>
        </authorList>
    </citation>
    <scope>NUCLEOTIDE SEQUENCE</scope>
</reference>
<dbReference type="GO" id="GO:0005886">
    <property type="term" value="C:plasma membrane"/>
    <property type="evidence" value="ECO:0007669"/>
    <property type="project" value="TreeGrafter"/>
</dbReference>
<dbReference type="GO" id="GO:0030001">
    <property type="term" value="P:metal ion transport"/>
    <property type="evidence" value="ECO:0007669"/>
    <property type="project" value="TreeGrafter"/>
</dbReference>
<comment type="caution">
    <text evidence="11">The sequence shown here is derived from an EMBL/GenBank/DDBJ whole genome shotgun (WGS) entry which is preliminary data.</text>
</comment>
<dbReference type="InterPro" id="IPR050927">
    <property type="entry name" value="TRPM"/>
</dbReference>
<dbReference type="Proteomes" id="UP000681722">
    <property type="component" value="Unassembled WGS sequence"/>
</dbReference>
<organism evidence="11 13">
    <name type="scientific">Didymodactylos carnosus</name>
    <dbReference type="NCBI Taxonomy" id="1234261"/>
    <lineage>
        <taxon>Eukaryota</taxon>
        <taxon>Metazoa</taxon>
        <taxon>Spiralia</taxon>
        <taxon>Gnathifera</taxon>
        <taxon>Rotifera</taxon>
        <taxon>Eurotatoria</taxon>
        <taxon>Bdelloidea</taxon>
        <taxon>Philodinida</taxon>
        <taxon>Philodinidae</taxon>
        <taxon>Didymodactylos</taxon>
    </lineage>
</organism>
<dbReference type="EMBL" id="CAJOBC010006964">
    <property type="protein sequence ID" value="CAF3916905.1"/>
    <property type="molecule type" value="Genomic_DNA"/>
</dbReference>
<feature type="non-terminal residue" evidence="11">
    <location>
        <position position="1"/>
    </location>
</feature>
<feature type="transmembrane region" description="Helical" evidence="8">
    <location>
        <begin position="456"/>
        <end position="476"/>
    </location>
</feature>
<evidence type="ECO:0000256" key="2">
    <source>
        <dbReference type="ARBA" id="ARBA00022448"/>
    </source>
</evidence>
<dbReference type="AlphaFoldDB" id="A0A814SW59"/>
<dbReference type="PANTHER" id="PTHR13800:SF1">
    <property type="entry name" value="TRANSIENT RECEPTOR POTENTIAL CATION CHANNEL TRPM"/>
    <property type="match status" value="1"/>
</dbReference>
<evidence type="ECO:0000256" key="8">
    <source>
        <dbReference type="SAM" id="Phobius"/>
    </source>
</evidence>
<dbReference type="InterPro" id="IPR057366">
    <property type="entry name" value="TRPM-like"/>
</dbReference>
<dbReference type="EMBL" id="CAJNOQ010006963">
    <property type="protein sequence ID" value="CAF1153347.1"/>
    <property type="molecule type" value="Genomic_DNA"/>
</dbReference>
<dbReference type="Pfam" id="PF25508">
    <property type="entry name" value="TRPM2"/>
    <property type="match status" value="1"/>
</dbReference>
<evidence type="ECO:0000313" key="13">
    <source>
        <dbReference type="Proteomes" id="UP000663829"/>
    </source>
</evidence>
<evidence type="ECO:0000256" key="4">
    <source>
        <dbReference type="ARBA" id="ARBA00022989"/>
    </source>
</evidence>
<evidence type="ECO:0000256" key="7">
    <source>
        <dbReference type="ARBA" id="ARBA00023303"/>
    </source>
</evidence>
<evidence type="ECO:0000313" key="11">
    <source>
        <dbReference type="EMBL" id="CAF1153347.1"/>
    </source>
</evidence>
<dbReference type="PANTHER" id="PTHR13800">
    <property type="entry name" value="TRANSIENT RECEPTOR POTENTIAL CATION CHANNEL, SUBFAMILY M, MEMBER 6"/>
    <property type="match status" value="1"/>
</dbReference>
<accession>A0A814SW59</accession>
<evidence type="ECO:0000259" key="10">
    <source>
        <dbReference type="Pfam" id="PF25508"/>
    </source>
</evidence>
<keyword evidence="13" id="KW-1185">Reference proteome</keyword>
<evidence type="ECO:0000256" key="1">
    <source>
        <dbReference type="ARBA" id="ARBA00004141"/>
    </source>
</evidence>
<feature type="domain" description="TRPM SLOG" evidence="9">
    <location>
        <begin position="3"/>
        <end position="66"/>
    </location>
</feature>
<dbReference type="InterPro" id="IPR041491">
    <property type="entry name" value="TRPM_SLOG"/>
</dbReference>
<evidence type="ECO:0000313" key="12">
    <source>
        <dbReference type="EMBL" id="CAF3916905.1"/>
    </source>
</evidence>
<evidence type="ECO:0000256" key="6">
    <source>
        <dbReference type="ARBA" id="ARBA00023136"/>
    </source>
</evidence>
<dbReference type="GO" id="GO:0005261">
    <property type="term" value="F:monoatomic cation channel activity"/>
    <property type="evidence" value="ECO:0007669"/>
    <property type="project" value="TreeGrafter"/>
</dbReference>